<dbReference type="GO" id="GO:0097196">
    <property type="term" value="C:Shu complex"/>
    <property type="evidence" value="ECO:0007669"/>
    <property type="project" value="TreeGrafter"/>
</dbReference>
<proteinExistence type="predicted"/>
<keyword evidence="2" id="KW-1185">Reference proteome</keyword>
<dbReference type="EMBL" id="JAJAGQ010000005">
    <property type="protein sequence ID" value="KAJ8563138.1"/>
    <property type="molecule type" value="Genomic_DNA"/>
</dbReference>
<dbReference type="InterPro" id="IPR027417">
    <property type="entry name" value="P-loop_NTPase"/>
</dbReference>
<dbReference type="OrthoDB" id="67296at2759"/>
<dbReference type="Gene3D" id="3.40.50.300">
    <property type="entry name" value="P-loop containing nucleotide triphosphate hydrolases"/>
    <property type="match status" value="1"/>
</dbReference>
<dbReference type="GO" id="GO:0003697">
    <property type="term" value="F:single-stranded DNA binding"/>
    <property type="evidence" value="ECO:0007669"/>
    <property type="project" value="TreeGrafter"/>
</dbReference>
<dbReference type="GO" id="GO:0000724">
    <property type="term" value="P:double-strand break repair via homologous recombination"/>
    <property type="evidence" value="ECO:0007669"/>
    <property type="project" value="TreeGrafter"/>
</dbReference>
<comment type="caution">
    <text evidence="1">The sequence shown here is derived from an EMBL/GenBank/DDBJ whole genome shotgun (WGS) entry which is preliminary data.</text>
</comment>
<gene>
    <name evidence="1" type="ORF">K7X08_031590</name>
</gene>
<evidence type="ECO:0000313" key="1">
    <source>
        <dbReference type="EMBL" id="KAJ8563138.1"/>
    </source>
</evidence>
<dbReference type="AlphaFoldDB" id="A0A9Q1MPY8"/>
<dbReference type="PANTHER" id="PTHR28653">
    <property type="match status" value="1"/>
</dbReference>
<sequence length="230" mass="25675">MLEKFLPVPQSDFLCSDHPLLLLSGPPSSGKTSLVFQFAINSATASDGNVVFICNRRKLETKPPYLAQGIDPSSDVIHRIQMKYIDGEEGIKKYFAAFHMHDPAPVSVIIDDFADFFDQGNCQERYNNSRGRDLAMVRVLALCLNAIMYANEKGPCQLLLSDTHNGDSPRLLYIYKRWVSSIYTIKGDGFGSYLIRSGNNLGVAKSAKYSIALQYLVYEGIAEDEQQSDE</sequence>
<protein>
    <submittedName>
        <fullName evidence="1">Uncharacterized protein</fullName>
    </submittedName>
</protein>
<evidence type="ECO:0000313" key="2">
    <source>
        <dbReference type="Proteomes" id="UP001152561"/>
    </source>
</evidence>
<accession>A0A9Q1MPY8</accession>
<name>A0A9Q1MPY8_9SOLA</name>
<dbReference type="SUPFAM" id="SSF52540">
    <property type="entry name" value="P-loop containing nucleoside triphosphate hydrolases"/>
    <property type="match status" value="1"/>
</dbReference>
<dbReference type="PANTHER" id="PTHR28653:SF1">
    <property type="entry name" value="ATPASE SWSAP1"/>
    <property type="match status" value="1"/>
</dbReference>
<dbReference type="Proteomes" id="UP001152561">
    <property type="component" value="Unassembled WGS sequence"/>
</dbReference>
<organism evidence="1 2">
    <name type="scientific">Anisodus acutangulus</name>
    <dbReference type="NCBI Taxonomy" id="402998"/>
    <lineage>
        <taxon>Eukaryota</taxon>
        <taxon>Viridiplantae</taxon>
        <taxon>Streptophyta</taxon>
        <taxon>Embryophyta</taxon>
        <taxon>Tracheophyta</taxon>
        <taxon>Spermatophyta</taxon>
        <taxon>Magnoliopsida</taxon>
        <taxon>eudicotyledons</taxon>
        <taxon>Gunneridae</taxon>
        <taxon>Pentapetalae</taxon>
        <taxon>asterids</taxon>
        <taxon>lamiids</taxon>
        <taxon>Solanales</taxon>
        <taxon>Solanaceae</taxon>
        <taxon>Solanoideae</taxon>
        <taxon>Hyoscyameae</taxon>
        <taxon>Anisodus</taxon>
    </lineage>
</organism>
<reference evidence="2" key="1">
    <citation type="journal article" date="2023" name="Proc. Natl. Acad. Sci. U.S.A.">
        <title>Genomic and structural basis for evolution of tropane alkaloid biosynthesis.</title>
        <authorList>
            <person name="Wanga Y.-J."/>
            <person name="Taina T."/>
            <person name="Yua J.-Y."/>
            <person name="Lia J."/>
            <person name="Xua B."/>
            <person name="Chenc J."/>
            <person name="D'Auriad J.C."/>
            <person name="Huanga J.-P."/>
            <person name="Huanga S.-X."/>
        </authorList>
    </citation>
    <scope>NUCLEOTIDE SEQUENCE [LARGE SCALE GENOMIC DNA]</scope>
    <source>
        <strain evidence="2">cv. KIB-2019</strain>
    </source>
</reference>